<dbReference type="PATRIC" id="fig|199.248.peg.594"/>
<name>A0A0M4TAP2_9BACT</name>
<dbReference type="GeneID" id="28662237"/>
<dbReference type="GO" id="GO:0046872">
    <property type="term" value="F:metal ion binding"/>
    <property type="evidence" value="ECO:0007669"/>
    <property type="project" value="UniProtKB-KW"/>
</dbReference>
<reference evidence="9" key="1">
    <citation type="submission" date="2015-08" db="EMBL/GenBank/DDBJ databases">
        <title>Comparative genomics of the Campylobacter concisus group.</title>
        <authorList>
            <person name="Miller W.G."/>
            <person name="Yee E."/>
            <person name="Chapman M.H."/>
            <person name="Huynh S."/>
            <person name="Bono J.L."/>
            <person name="On S.L.W."/>
            <person name="St Leger J."/>
            <person name="Foster G."/>
            <person name="Parker C.T."/>
        </authorList>
    </citation>
    <scope>NUCLEOTIDE SEQUENCE [LARGE SCALE GENOMIC DNA]</scope>
    <source>
        <strain evidence="9">ATCC 33237</strain>
    </source>
</reference>
<dbReference type="FunFam" id="3.40.50.1000:FF:000029">
    <property type="entry name" value="3-deoxy-D-manno-octulosonate 8-phosphate phosphatase KdsC"/>
    <property type="match status" value="1"/>
</dbReference>
<evidence type="ECO:0000256" key="6">
    <source>
        <dbReference type="ARBA" id="ARBA00022842"/>
    </source>
</evidence>
<proteinExistence type="inferred from homology"/>
<dbReference type="Gene3D" id="3.40.50.1000">
    <property type="entry name" value="HAD superfamily/HAD-like"/>
    <property type="match status" value="1"/>
</dbReference>
<dbReference type="SFLD" id="SFLDS00003">
    <property type="entry name" value="Haloacid_Dehalogenase"/>
    <property type="match status" value="1"/>
</dbReference>
<dbReference type="InterPro" id="IPR036412">
    <property type="entry name" value="HAD-like_sf"/>
</dbReference>
<accession>A0A0M4TAP2</accession>
<dbReference type="InterPro" id="IPR010023">
    <property type="entry name" value="KdsC_fam"/>
</dbReference>
<dbReference type="RefSeq" id="WP_054196308.1">
    <property type="nucleotide sequence ID" value="NZ_CABMKQ010000053.1"/>
</dbReference>
<comment type="similarity">
    <text evidence="2">Belongs to the KdsC family.</text>
</comment>
<dbReference type="GO" id="GO:0008781">
    <property type="term" value="F:N-acylneuraminate cytidylyltransferase activity"/>
    <property type="evidence" value="ECO:0007669"/>
    <property type="project" value="TreeGrafter"/>
</dbReference>
<dbReference type="PIRSF" id="PIRSF006118">
    <property type="entry name" value="KDO8-P_Ptase"/>
    <property type="match status" value="1"/>
</dbReference>
<dbReference type="AlphaFoldDB" id="A0A0M4TAP2"/>
<dbReference type="Proteomes" id="UP000066049">
    <property type="component" value="Chromosome"/>
</dbReference>
<organism evidence="8 9">
    <name type="scientific">Campylobacter concisus</name>
    <dbReference type="NCBI Taxonomy" id="199"/>
    <lineage>
        <taxon>Bacteria</taxon>
        <taxon>Pseudomonadati</taxon>
        <taxon>Campylobacterota</taxon>
        <taxon>Epsilonproteobacteria</taxon>
        <taxon>Campylobacterales</taxon>
        <taxon>Campylobacteraceae</taxon>
        <taxon>Campylobacter</taxon>
    </lineage>
</organism>
<keyword evidence="6 7" id="KW-0460">Magnesium</keyword>
<keyword evidence="5 8" id="KW-0378">Hydrolase</keyword>
<dbReference type="KEGG" id="ccoc:CCON33237_0563"/>
<comment type="subunit">
    <text evidence="3">Homotetramer.</text>
</comment>
<dbReference type="SUPFAM" id="SSF56784">
    <property type="entry name" value="HAD-like"/>
    <property type="match status" value="1"/>
</dbReference>
<dbReference type="Pfam" id="PF08282">
    <property type="entry name" value="Hydrolase_3"/>
    <property type="match status" value="1"/>
</dbReference>
<dbReference type="EC" id="3.1.3.45" evidence="8"/>
<evidence type="ECO:0000256" key="2">
    <source>
        <dbReference type="ARBA" id="ARBA00005893"/>
    </source>
</evidence>
<dbReference type="SFLD" id="SFLDG01136">
    <property type="entry name" value="C1.6:_Phosphoserine_Phosphatas"/>
    <property type="match status" value="1"/>
</dbReference>
<evidence type="ECO:0000256" key="7">
    <source>
        <dbReference type="PIRSR" id="PIRSR006118-2"/>
    </source>
</evidence>
<keyword evidence="4 7" id="KW-0479">Metal-binding</keyword>
<dbReference type="GO" id="GO:0019143">
    <property type="term" value="F:3-deoxy-manno-octulosonate-8-phosphatase activity"/>
    <property type="evidence" value="ECO:0007669"/>
    <property type="project" value="UniProtKB-EC"/>
</dbReference>
<dbReference type="NCBIfam" id="TIGR01670">
    <property type="entry name" value="KdsC-phosphatas"/>
    <property type="match status" value="1"/>
</dbReference>
<evidence type="ECO:0000256" key="5">
    <source>
        <dbReference type="ARBA" id="ARBA00022801"/>
    </source>
</evidence>
<evidence type="ECO:0000256" key="4">
    <source>
        <dbReference type="ARBA" id="ARBA00022723"/>
    </source>
</evidence>
<evidence type="ECO:0000256" key="3">
    <source>
        <dbReference type="ARBA" id="ARBA00011881"/>
    </source>
</evidence>
<dbReference type="PANTHER" id="PTHR21485:SF3">
    <property type="entry name" value="N-ACYLNEURAMINATE CYTIDYLYLTRANSFERASE"/>
    <property type="match status" value="1"/>
</dbReference>
<dbReference type="EMBL" id="CP012541">
    <property type="protein sequence ID" value="ALF47261.1"/>
    <property type="molecule type" value="Genomic_DNA"/>
</dbReference>
<sequence length="162" mass="18461">MIEIIFLDVDGCLTDGKIIYNANGEELKFFDVKDGYAIESWLKLGKKVAIITGRKSAIVERRAEDLKINHVYQGVSDKFEVASEILKFEGLNFKNAAAIGDDYNDYKILNAVAWSFKPKDAIKELDVKTKLKHKGGNGAVREMIELIIKSENLYDEWSKRWL</sequence>
<dbReference type="SFLD" id="SFLDG01138">
    <property type="entry name" value="C1.6.2:_Deoxy-d-mannose-octulo"/>
    <property type="match status" value="1"/>
</dbReference>
<comment type="cofactor">
    <cofactor evidence="1 7">
        <name>Mg(2+)</name>
        <dbReference type="ChEBI" id="CHEBI:18420"/>
    </cofactor>
</comment>
<evidence type="ECO:0000256" key="1">
    <source>
        <dbReference type="ARBA" id="ARBA00001946"/>
    </source>
</evidence>
<dbReference type="PANTHER" id="PTHR21485">
    <property type="entry name" value="HAD SUPERFAMILY MEMBERS CMAS AND KDSC"/>
    <property type="match status" value="1"/>
</dbReference>
<protein>
    <submittedName>
        <fullName evidence="8">3-deoxy-D-manno-octulosonate 8-phosphate phosphatase, YrbI family</fullName>
        <ecNumber evidence="8">3.1.3.45</ecNumber>
    </submittedName>
</protein>
<dbReference type="InterPro" id="IPR050793">
    <property type="entry name" value="CMP-NeuNAc_synthase"/>
</dbReference>
<feature type="binding site" evidence="7">
    <location>
        <position position="8"/>
    </location>
    <ligand>
        <name>Mg(2+)</name>
        <dbReference type="ChEBI" id="CHEBI:18420"/>
    </ligand>
</feature>
<gene>
    <name evidence="8" type="primary">kdsC</name>
    <name evidence="8" type="ORF">CCON33237_0563</name>
</gene>
<evidence type="ECO:0000313" key="9">
    <source>
        <dbReference type="Proteomes" id="UP000066049"/>
    </source>
</evidence>
<dbReference type="InterPro" id="IPR023214">
    <property type="entry name" value="HAD_sf"/>
</dbReference>
<evidence type="ECO:0000313" key="8">
    <source>
        <dbReference type="EMBL" id="ALF47261.1"/>
    </source>
</evidence>
<feature type="binding site" evidence="7">
    <location>
        <position position="10"/>
    </location>
    <ligand>
        <name>substrate</name>
    </ligand>
</feature>
<feature type="binding site" evidence="7">
    <location>
        <position position="101"/>
    </location>
    <ligand>
        <name>Mg(2+)</name>
        <dbReference type="ChEBI" id="CHEBI:18420"/>
    </ligand>
</feature>